<dbReference type="EMBL" id="QXFT01000010">
    <property type="protein sequence ID" value="KAE9360019.1"/>
    <property type="molecule type" value="Genomic_DNA"/>
</dbReference>
<evidence type="ECO:0000313" key="2">
    <source>
        <dbReference type="EMBL" id="KAE9049970.1"/>
    </source>
</evidence>
<dbReference type="AlphaFoldDB" id="A0A6A3NWG3"/>
<sequence length="65" mass="7391">MQPCCWRCMSFLNFSIAFRTVITTGKSEGTSGCKLAFRPWTVEIPNNRGEYRAVSVLDKQTTIQN</sequence>
<feature type="signal peptide" evidence="1">
    <location>
        <begin position="1"/>
        <end position="17"/>
    </location>
</feature>
<evidence type="ECO:0000313" key="4">
    <source>
        <dbReference type="Proteomes" id="UP000429607"/>
    </source>
</evidence>
<comment type="caution">
    <text evidence="2">The sequence shown here is derived from an EMBL/GenBank/DDBJ whole genome shotgun (WGS) entry which is preliminary data.</text>
</comment>
<proteinExistence type="predicted"/>
<evidence type="ECO:0000313" key="5">
    <source>
        <dbReference type="Proteomes" id="UP000434957"/>
    </source>
</evidence>
<name>A0A6A3NWG3_9STRA</name>
<evidence type="ECO:0000313" key="3">
    <source>
        <dbReference type="EMBL" id="KAE9360019.1"/>
    </source>
</evidence>
<keyword evidence="1" id="KW-0732">Signal</keyword>
<dbReference type="Proteomes" id="UP000429607">
    <property type="component" value="Unassembled WGS sequence"/>
</dbReference>
<gene>
    <name evidence="2" type="ORF">PR001_g2826</name>
    <name evidence="3" type="ORF">PR003_g445</name>
</gene>
<reference evidence="2 4" key="1">
    <citation type="submission" date="2018-09" db="EMBL/GenBank/DDBJ databases">
        <title>Genomic investigation of the strawberry pathogen Phytophthora fragariae indicates pathogenicity is determined by transcriptional variation in three key races.</title>
        <authorList>
            <person name="Adams T.M."/>
            <person name="Armitage A.D."/>
            <person name="Sobczyk M.K."/>
            <person name="Bates H.J."/>
            <person name="Dunwell J.M."/>
            <person name="Nellist C.F."/>
            <person name="Harrison R.J."/>
        </authorList>
    </citation>
    <scope>NUCLEOTIDE SEQUENCE [LARGE SCALE GENOMIC DNA]</scope>
    <source>
        <strain evidence="2 4">SCRP249</strain>
        <strain evidence="3 5">SCRP333</strain>
    </source>
</reference>
<keyword evidence="5" id="KW-1185">Reference proteome</keyword>
<evidence type="ECO:0008006" key="6">
    <source>
        <dbReference type="Google" id="ProtNLM"/>
    </source>
</evidence>
<accession>A0A6A3NWG3</accession>
<dbReference type="EMBL" id="QXFV01000100">
    <property type="protein sequence ID" value="KAE9049970.1"/>
    <property type="molecule type" value="Genomic_DNA"/>
</dbReference>
<evidence type="ECO:0000256" key="1">
    <source>
        <dbReference type="SAM" id="SignalP"/>
    </source>
</evidence>
<dbReference type="Proteomes" id="UP000434957">
    <property type="component" value="Unassembled WGS sequence"/>
</dbReference>
<feature type="chain" id="PRO_5036165413" description="Secreted protein" evidence="1">
    <location>
        <begin position="18"/>
        <end position="65"/>
    </location>
</feature>
<organism evidence="2 4">
    <name type="scientific">Phytophthora rubi</name>
    <dbReference type="NCBI Taxonomy" id="129364"/>
    <lineage>
        <taxon>Eukaryota</taxon>
        <taxon>Sar</taxon>
        <taxon>Stramenopiles</taxon>
        <taxon>Oomycota</taxon>
        <taxon>Peronosporomycetes</taxon>
        <taxon>Peronosporales</taxon>
        <taxon>Peronosporaceae</taxon>
        <taxon>Phytophthora</taxon>
    </lineage>
</organism>
<protein>
    <recommendedName>
        <fullName evidence="6">Secreted protein</fullName>
    </recommendedName>
</protein>